<feature type="disulfide bond" evidence="11">
    <location>
        <begin position="98"/>
        <end position="162"/>
    </location>
</feature>
<keyword evidence="6" id="KW-0675">Receptor</keyword>
<dbReference type="InterPro" id="IPR001190">
    <property type="entry name" value="SRCR"/>
</dbReference>
<evidence type="ECO:0000256" key="8">
    <source>
        <dbReference type="ARBA" id="ARBA00058074"/>
    </source>
</evidence>
<dbReference type="GO" id="GO:0016020">
    <property type="term" value="C:membrane"/>
    <property type="evidence" value="ECO:0007669"/>
    <property type="project" value="InterPro"/>
</dbReference>
<evidence type="ECO:0000256" key="4">
    <source>
        <dbReference type="ARBA" id="ARBA00022737"/>
    </source>
</evidence>
<evidence type="ECO:0000256" key="6">
    <source>
        <dbReference type="ARBA" id="ARBA00023170"/>
    </source>
</evidence>
<feature type="disulfide bond" evidence="11">
    <location>
        <begin position="8"/>
        <end position="69"/>
    </location>
</feature>
<evidence type="ECO:0000256" key="1">
    <source>
        <dbReference type="ARBA" id="ARBA00004613"/>
    </source>
</evidence>
<feature type="domain" description="SRCR" evidence="12">
    <location>
        <begin position="1"/>
        <end position="70"/>
    </location>
</feature>
<keyword evidence="5 11" id="KW-1015">Disulfide bond</keyword>
<organism evidence="13 14">
    <name type="scientific">Crenichthys baileyi</name>
    <name type="common">White River springfish</name>
    <dbReference type="NCBI Taxonomy" id="28760"/>
    <lineage>
        <taxon>Eukaryota</taxon>
        <taxon>Metazoa</taxon>
        <taxon>Chordata</taxon>
        <taxon>Craniata</taxon>
        <taxon>Vertebrata</taxon>
        <taxon>Euteleostomi</taxon>
        <taxon>Actinopterygii</taxon>
        <taxon>Neopterygii</taxon>
        <taxon>Teleostei</taxon>
        <taxon>Neoteleostei</taxon>
        <taxon>Acanthomorphata</taxon>
        <taxon>Ovalentaria</taxon>
        <taxon>Atherinomorphae</taxon>
        <taxon>Cyprinodontiformes</taxon>
        <taxon>Goodeidae</taxon>
        <taxon>Crenichthys</taxon>
    </lineage>
</organism>
<feature type="disulfide bond" evidence="11">
    <location>
        <begin position="142"/>
        <end position="152"/>
    </location>
</feature>
<evidence type="ECO:0000256" key="11">
    <source>
        <dbReference type="PROSITE-ProRule" id="PRU00196"/>
    </source>
</evidence>
<name>A0AAV9SQ32_9TELE</name>
<evidence type="ECO:0000256" key="3">
    <source>
        <dbReference type="ARBA" id="ARBA00022729"/>
    </source>
</evidence>
<dbReference type="PANTHER" id="PTHR19331">
    <property type="entry name" value="SCAVENGER RECEPTOR DOMAIN-CONTAINING"/>
    <property type="match status" value="1"/>
</dbReference>
<reference evidence="13 14" key="1">
    <citation type="submission" date="2021-06" db="EMBL/GenBank/DDBJ databases">
        <authorList>
            <person name="Palmer J.M."/>
        </authorList>
    </citation>
    <scope>NUCLEOTIDE SEQUENCE [LARGE SCALE GENOMIC DNA]</scope>
    <source>
        <strain evidence="13 14">MEX-2019</strain>
        <tissue evidence="13">Muscle</tissue>
    </source>
</reference>
<dbReference type="Proteomes" id="UP001311232">
    <property type="component" value="Unassembled WGS sequence"/>
</dbReference>
<dbReference type="SMART" id="SM00202">
    <property type="entry name" value="SR"/>
    <property type="match status" value="3"/>
</dbReference>
<evidence type="ECO:0000256" key="5">
    <source>
        <dbReference type="ARBA" id="ARBA00023157"/>
    </source>
</evidence>
<evidence type="ECO:0000313" key="13">
    <source>
        <dbReference type="EMBL" id="KAK5623602.1"/>
    </source>
</evidence>
<comment type="function">
    <text evidence="8">Binds to extracellular matrix proteins. Binds to pathogen-associated molecular patterns (PAMPs) present on the cell walls of Gram-positive and Gram-negative bacteria and fungi, behaving as a pattern recognition receptor (PRR). Induces bacterial and fungal aggregation and subsequent inhibition of PAMP-induced cytokine release. Does not possess intrinsic bactericidal activity. May play a role in the innate defense and homeostasis of certain epithelial surfaces.</text>
</comment>
<evidence type="ECO:0000313" key="14">
    <source>
        <dbReference type="Proteomes" id="UP001311232"/>
    </source>
</evidence>
<keyword evidence="2" id="KW-0964">Secreted</keyword>
<comment type="caution">
    <text evidence="11">Lacks conserved residue(s) required for the propagation of feature annotation.</text>
</comment>
<proteinExistence type="predicted"/>
<dbReference type="FunFam" id="3.10.250.10:FF:000057">
    <property type="entry name" value="Uncharacterized protein"/>
    <property type="match status" value="1"/>
</dbReference>
<evidence type="ECO:0000256" key="2">
    <source>
        <dbReference type="ARBA" id="ARBA00022525"/>
    </source>
</evidence>
<comment type="subunit">
    <text evidence="9">Interacts with LGALS1 and laminin.</text>
</comment>
<dbReference type="AlphaFoldDB" id="A0AAV9SQ32"/>
<dbReference type="EMBL" id="JAHHUM010000022">
    <property type="protein sequence ID" value="KAK5623602.1"/>
    <property type="molecule type" value="Genomic_DNA"/>
</dbReference>
<dbReference type="FunFam" id="3.10.250.10:FF:000007">
    <property type="entry name" value="Soluble scavenger receptor cysteine-rich domain-containing protein SSC5D"/>
    <property type="match status" value="2"/>
</dbReference>
<keyword evidence="4" id="KW-0677">Repeat</keyword>
<sequence>MNDATVVCRQLGCGPALSAPEMAHFGQGTGQIWLDEMGCSGSERSLSECSNPGFGIHDCEHGEDASAICAGSQVRLAGPTRCSGRVEVLFNNTWGTVCDDSWDLNDAAVVCRQLGCGLPQTAYIGARFGEGTGPIWLTNVGCSGTEDGLTDCSHSGFGMNSCGHAEDAGVICGKLQQGLPVRLIGPGRCSGRVEVYHKQTWGTVCDDGWDLNAAEVVCMELGCDRAYGAPVGAHYGPGAGSILLDDLVCSGTESSLSDLILLITLLSLHWSQLVLISSRYSRLHPVMSPFMLQCLSSPLAFAPHRILLFQSRLPACDSSCAPHSLLLVPPSVMKKVVRLKVLQSSSLDLNDPAVLENLLKQLREKLQVQKLNGDIRLSWMTLDGKIFKKDEGQS</sequence>
<evidence type="ECO:0000256" key="10">
    <source>
        <dbReference type="ARBA" id="ARBA00069168"/>
    </source>
</evidence>
<feature type="disulfide bond" evidence="11">
    <location>
        <begin position="39"/>
        <end position="49"/>
    </location>
</feature>
<keyword evidence="7" id="KW-0325">Glycoprotein</keyword>
<dbReference type="InterPro" id="IPR036772">
    <property type="entry name" value="SRCR-like_dom_sf"/>
</dbReference>
<comment type="caution">
    <text evidence="13">The sequence shown here is derived from an EMBL/GenBank/DDBJ whole genome shotgun (WGS) entry which is preliminary data.</text>
</comment>
<comment type="subcellular location">
    <subcellularLocation>
        <location evidence="1">Secreted</location>
    </subcellularLocation>
</comment>
<dbReference type="Gene3D" id="3.10.250.10">
    <property type="entry name" value="SRCR-like domain"/>
    <property type="match status" value="3"/>
</dbReference>
<dbReference type="PROSITE" id="PS50287">
    <property type="entry name" value="SRCR_2"/>
    <property type="match status" value="3"/>
</dbReference>
<keyword evidence="3" id="KW-0732">Signal</keyword>
<feature type="disulfide bond" evidence="11">
    <location>
        <begin position="111"/>
        <end position="172"/>
    </location>
</feature>
<evidence type="ECO:0000256" key="9">
    <source>
        <dbReference type="ARBA" id="ARBA00064153"/>
    </source>
</evidence>
<dbReference type="SUPFAM" id="SSF56487">
    <property type="entry name" value="SRCR-like"/>
    <property type="match status" value="3"/>
</dbReference>
<dbReference type="PANTHER" id="PTHR19331:SF22">
    <property type="entry name" value="DELETED IN MALIGNANT BRAIN TUMORS 1 PROTEIN"/>
    <property type="match status" value="1"/>
</dbReference>
<evidence type="ECO:0000259" key="12">
    <source>
        <dbReference type="PROSITE" id="PS50287"/>
    </source>
</evidence>
<gene>
    <name evidence="13" type="ORF">CRENBAI_011064</name>
</gene>
<feature type="domain" description="SRCR" evidence="12">
    <location>
        <begin position="181"/>
        <end position="258"/>
    </location>
</feature>
<protein>
    <recommendedName>
        <fullName evidence="10">Soluble scavenger receptor cysteine-rich domain-containing protein SSC5D</fullName>
    </recommendedName>
</protein>
<dbReference type="PROSITE" id="PS00420">
    <property type="entry name" value="SRCR_1"/>
    <property type="match status" value="2"/>
</dbReference>
<feature type="domain" description="SRCR" evidence="12">
    <location>
        <begin position="74"/>
        <end position="173"/>
    </location>
</feature>
<evidence type="ECO:0000256" key="7">
    <source>
        <dbReference type="ARBA" id="ARBA00023180"/>
    </source>
</evidence>
<dbReference type="Pfam" id="PF00530">
    <property type="entry name" value="SRCR"/>
    <property type="match status" value="3"/>
</dbReference>
<keyword evidence="14" id="KW-1185">Reference proteome</keyword>
<accession>A0AAV9SQ32</accession>
<dbReference type="PRINTS" id="PR00258">
    <property type="entry name" value="SPERACTRCPTR"/>
</dbReference>